<keyword evidence="3" id="KW-0004">4Fe-4S</keyword>
<sequence>MDQPSLFDHTPPAADQRLVTFHPDLAGWQAAARQQLAAGWPPESLWWTPQPTAPASADTDQTTPVPRRFMELARPASCHRASDRWALLYAVLWRLTHGERHLLQLAGDPQTARLHTYAKAVRRDVHKMKAFVRFREVAEPGHDEPRYVAWFEPDHHIVAYASGFFRRRFANMRGSILTPDRCAHWDGHGEVWFTPGTIRSAAPDADEMETAWQTYYRHIFNPARVKLAAMRAEMPQKYWKNLPEARLIPELVRQADRQVATMTGAPRAEQAPRCGPRPPTPDAARHRAIEAAPADSLARLSLQAAGCRDCALAGPATRTVFGEGPSDARLMIVGEQPGDREDLAGRPFVGPAGQLLDRVLAEAGIDRSGTYVTNAVKHFKYRPVGKTRLHARPDAAEIRACWPWLDAEIRLVDPEFIVCLGATATGALLGGKAGVHQNRGRWLTRAGRQVLVTVHPAWLLRLPDSHAARERAAFAADLSRVANALAA</sequence>
<evidence type="ECO:0000256" key="7">
    <source>
        <dbReference type="ARBA" id="ARBA00023004"/>
    </source>
</evidence>
<name>A0ABU3BVX1_9GAMM</name>
<keyword evidence="6" id="KW-0378">Hydrolase</keyword>
<keyword evidence="7" id="KW-0408">Iron</keyword>
<dbReference type="Proteomes" id="UP001251857">
    <property type="component" value="Unassembled WGS sequence"/>
</dbReference>
<evidence type="ECO:0000256" key="9">
    <source>
        <dbReference type="ARBA" id="ARBA00023204"/>
    </source>
</evidence>
<evidence type="ECO:0000256" key="1">
    <source>
        <dbReference type="ARBA" id="ARBA00006521"/>
    </source>
</evidence>
<evidence type="ECO:0000256" key="3">
    <source>
        <dbReference type="ARBA" id="ARBA00022485"/>
    </source>
</evidence>
<dbReference type="Pfam" id="PF03167">
    <property type="entry name" value="UDG"/>
    <property type="match status" value="1"/>
</dbReference>
<dbReference type="PANTHER" id="PTHR33693">
    <property type="entry name" value="TYPE-5 URACIL-DNA GLYCOSYLASE"/>
    <property type="match status" value="1"/>
</dbReference>
<feature type="region of interest" description="Disordered" evidence="10">
    <location>
        <begin position="262"/>
        <end position="284"/>
    </location>
</feature>
<keyword evidence="5" id="KW-0227">DNA damage</keyword>
<dbReference type="CDD" id="cd10030">
    <property type="entry name" value="UDG-F4_TTUDGA_SPO1dp_like"/>
    <property type="match status" value="1"/>
</dbReference>
<evidence type="ECO:0000256" key="4">
    <source>
        <dbReference type="ARBA" id="ARBA00022723"/>
    </source>
</evidence>
<evidence type="ECO:0000256" key="6">
    <source>
        <dbReference type="ARBA" id="ARBA00022801"/>
    </source>
</evidence>
<dbReference type="SMART" id="SM00987">
    <property type="entry name" value="UreE_C"/>
    <property type="match status" value="1"/>
</dbReference>
<protein>
    <recommendedName>
        <fullName evidence="2">Type-4 uracil-DNA glycosylase</fullName>
    </recommendedName>
</protein>
<comment type="caution">
    <text evidence="12">The sequence shown here is derived from an EMBL/GenBank/DDBJ whole genome shotgun (WGS) entry which is preliminary data.</text>
</comment>
<proteinExistence type="inferred from homology"/>
<dbReference type="InterPro" id="IPR023875">
    <property type="entry name" value="DNA_repair_put"/>
</dbReference>
<evidence type="ECO:0000256" key="5">
    <source>
        <dbReference type="ARBA" id="ARBA00022763"/>
    </source>
</evidence>
<dbReference type="InterPro" id="IPR051536">
    <property type="entry name" value="UDG_Type-4/5"/>
</dbReference>
<dbReference type="InterPro" id="IPR005122">
    <property type="entry name" value="Uracil-DNA_glycosylase-like"/>
</dbReference>
<dbReference type="EMBL" id="JAVRIB010000001">
    <property type="protein sequence ID" value="MDT0633430.1"/>
    <property type="molecule type" value="Genomic_DNA"/>
</dbReference>
<dbReference type="InterPro" id="IPR036895">
    <property type="entry name" value="Uracil-DNA_glycosylase-like_sf"/>
</dbReference>
<dbReference type="InterPro" id="IPR005273">
    <property type="entry name" value="Ura-DNA_glyco_family4"/>
</dbReference>
<keyword evidence="13" id="KW-1185">Reference proteome</keyword>
<evidence type="ECO:0000256" key="8">
    <source>
        <dbReference type="ARBA" id="ARBA00023014"/>
    </source>
</evidence>
<feature type="domain" description="Uracil-DNA glycosylase-like" evidence="11">
    <location>
        <begin position="321"/>
        <end position="478"/>
    </location>
</feature>
<dbReference type="SUPFAM" id="SSF52141">
    <property type="entry name" value="Uracil-DNA glycosylase-like"/>
    <property type="match status" value="1"/>
</dbReference>
<keyword evidence="9" id="KW-0234">DNA repair</keyword>
<comment type="similarity">
    <text evidence="1">Belongs to the uracil-DNA glycosylase (UDG) superfamily. Type 4 (UDGa) family.</text>
</comment>
<dbReference type="SMART" id="SM00986">
    <property type="entry name" value="UDG"/>
    <property type="match status" value="1"/>
</dbReference>
<gene>
    <name evidence="12" type="ORF">RM532_00520</name>
</gene>
<evidence type="ECO:0000256" key="10">
    <source>
        <dbReference type="SAM" id="MobiDB-lite"/>
    </source>
</evidence>
<evidence type="ECO:0000313" key="13">
    <source>
        <dbReference type="Proteomes" id="UP001251857"/>
    </source>
</evidence>
<evidence type="ECO:0000259" key="11">
    <source>
        <dbReference type="SMART" id="SM00986"/>
    </source>
</evidence>
<accession>A0ABU3BVX1</accession>
<dbReference type="NCBIfam" id="TIGR00758">
    <property type="entry name" value="UDG_fam4"/>
    <property type="match status" value="1"/>
</dbReference>
<organism evidence="12 13">
    <name type="scientific">Spectribacter hydrogenoxidans</name>
    <dbReference type="NCBI Taxonomy" id="3075608"/>
    <lineage>
        <taxon>Bacteria</taxon>
        <taxon>Pseudomonadati</taxon>
        <taxon>Pseudomonadota</taxon>
        <taxon>Gammaproteobacteria</taxon>
        <taxon>Salinisphaerales</taxon>
        <taxon>Salinisphaeraceae</taxon>
        <taxon>Spectribacter</taxon>
    </lineage>
</organism>
<reference evidence="12 13" key="1">
    <citation type="submission" date="2023-09" db="EMBL/GenBank/DDBJ databases">
        <authorList>
            <person name="Rey-Velasco X."/>
        </authorList>
    </citation>
    <scope>NUCLEOTIDE SEQUENCE [LARGE SCALE GENOMIC DNA]</scope>
    <source>
        <strain evidence="12 13">W335</strain>
    </source>
</reference>
<dbReference type="InterPro" id="IPR025404">
    <property type="entry name" value="DUF4130"/>
</dbReference>
<dbReference type="PANTHER" id="PTHR33693:SF9">
    <property type="entry name" value="TYPE-4 URACIL-DNA GLYCOSYLASE"/>
    <property type="match status" value="1"/>
</dbReference>
<dbReference type="Pfam" id="PF13566">
    <property type="entry name" value="DUF4130"/>
    <property type="match status" value="1"/>
</dbReference>
<keyword evidence="8" id="KW-0411">Iron-sulfur</keyword>
<dbReference type="NCBIfam" id="TIGR03915">
    <property type="entry name" value="SAM_7_link_chp"/>
    <property type="match status" value="1"/>
</dbReference>
<evidence type="ECO:0000256" key="2">
    <source>
        <dbReference type="ARBA" id="ARBA00019403"/>
    </source>
</evidence>
<keyword evidence="4" id="KW-0479">Metal-binding</keyword>
<evidence type="ECO:0000313" key="12">
    <source>
        <dbReference type="EMBL" id="MDT0633430.1"/>
    </source>
</evidence>
<dbReference type="NCBIfam" id="TIGR03914">
    <property type="entry name" value="UDG_fam_dom"/>
    <property type="match status" value="1"/>
</dbReference>
<dbReference type="Gene3D" id="3.40.470.10">
    <property type="entry name" value="Uracil-DNA glycosylase-like domain"/>
    <property type="match status" value="1"/>
</dbReference>